<organism evidence="1 2">
    <name type="scientific">Daphnia magna</name>
    <dbReference type="NCBI Taxonomy" id="35525"/>
    <lineage>
        <taxon>Eukaryota</taxon>
        <taxon>Metazoa</taxon>
        <taxon>Ecdysozoa</taxon>
        <taxon>Arthropoda</taxon>
        <taxon>Crustacea</taxon>
        <taxon>Branchiopoda</taxon>
        <taxon>Diplostraca</taxon>
        <taxon>Cladocera</taxon>
        <taxon>Anomopoda</taxon>
        <taxon>Daphniidae</taxon>
        <taxon>Daphnia</taxon>
    </lineage>
</organism>
<comment type="caution">
    <text evidence="1">The sequence shown here is derived from an EMBL/GenBank/DDBJ whole genome shotgun (WGS) entry which is preliminary data.</text>
</comment>
<evidence type="ECO:0000313" key="2">
    <source>
        <dbReference type="Proteomes" id="UP001234178"/>
    </source>
</evidence>
<keyword evidence="2" id="KW-1185">Reference proteome</keyword>
<accession>A0ABQ9ZXZ6</accession>
<protein>
    <submittedName>
        <fullName evidence="1">Uncharacterized protein</fullName>
    </submittedName>
</protein>
<evidence type="ECO:0000313" key="1">
    <source>
        <dbReference type="EMBL" id="KAK4017681.1"/>
    </source>
</evidence>
<dbReference type="EMBL" id="JAOYFB010000013">
    <property type="protein sequence ID" value="KAK4017681.1"/>
    <property type="molecule type" value="Genomic_DNA"/>
</dbReference>
<dbReference type="Proteomes" id="UP001234178">
    <property type="component" value="Unassembled WGS sequence"/>
</dbReference>
<sequence>MLKSLLTFNHRLISSPVEGKPHIINRLMKRNRSGTDEGGMEDDLPYGRQMRVYHKVRNSRRKRKITTKMEGRFPIGFYY</sequence>
<proteinExistence type="predicted"/>
<reference evidence="1 2" key="1">
    <citation type="journal article" date="2023" name="Nucleic Acids Res.">
        <title>The hologenome of Daphnia magna reveals possible DNA methylation and microbiome-mediated evolution of the host genome.</title>
        <authorList>
            <person name="Chaturvedi A."/>
            <person name="Li X."/>
            <person name="Dhandapani V."/>
            <person name="Marshall H."/>
            <person name="Kissane S."/>
            <person name="Cuenca-Cambronero M."/>
            <person name="Asole G."/>
            <person name="Calvet F."/>
            <person name="Ruiz-Romero M."/>
            <person name="Marangio P."/>
            <person name="Guigo R."/>
            <person name="Rago D."/>
            <person name="Mirbahai L."/>
            <person name="Eastwood N."/>
            <person name="Colbourne J.K."/>
            <person name="Zhou J."/>
            <person name="Mallon E."/>
            <person name="Orsini L."/>
        </authorList>
    </citation>
    <scope>NUCLEOTIDE SEQUENCE [LARGE SCALE GENOMIC DNA]</scope>
    <source>
        <strain evidence="1">LRV0_1</strain>
    </source>
</reference>
<name>A0ABQ9ZXZ6_9CRUS</name>
<gene>
    <name evidence="1" type="ORF">OUZ56_033378</name>
</gene>